<dbReference type="AlphaFoldDB" id="A0A010QSI2"/>
<keyword evidence="4" id="KW-1185">Reference proteome</keyword>
<feature type="region of interest" description="Disordered" evidence="2">
    <location>
        <begin position="91"/>
        <end position="114"/>
    </location>
</feature>
<dbReference type="Proteomes" id="UP000020467">
    <property type="component" value="Unassembled WGS sequence"/>
</dbReference>
<dbReference type="SUPFAM" id="SSF55418">
    <property type="entry name" value="eIF4e-like"/>
    <property type="match status" value="1"/>
</dbReference>
<dbReference type="EMBL" id="JARH01000263">
    <property type="protein sequence ID" value="EXF83117.1"/>
    <property type="molecule type" value="Genomic_DNA"/>
</dbReference>
<dbReference type="PROSITE" id="PS00813">
    <property type="entry name" value="IF4E"/>
    <property type="match status" value="1"/>
</dbReference>
<organism evidence="3 4">
    <name type="scientific">Colletotrichum fioriniae PJ7</name>
    <dbReference type="NCBI Taxonomy" id="1445577"/>
    <lineage>
        <taxon>Eukaryota</taxon>
        <taxon>Fungi</taxon>
        <taxon>Dikarya</taxon>
        <taxon>Ascomycota</taxon>
        <taxon>Pezizomycotina</taxon>
        <taxon>Sordariomycetes</taxon>
        <taxon>Hypocreomycetidae</taxon>
        <taxon>Glomerellales</taxon>
        <taxon>Glomerellaceae</taxon>
        <taxon>Colletotrichum</taxon>
        <taxon>Colletotrichum acutatum species complex</taxon>
    </lineage>
</organism>
<feature type="region of interest" description="Disordered" evidence="2">
    <location>
        <begin position="231"/>
        <end position="288"/>
    </location>
</feature>
<dbReference type="InterPro" id="IPR019770">
    <property type="entry name" value="TIF_eIF_4E_CS"/>
</dbReference>
<dbReference type="GO" id="GO:0003743">
    <property type="term" value="F:translation initiation factor activity"/>
    <property type="evidence" value="ECO:0007669"/>
    <property type="project" value="UniProtKB-KW"/>
</dbReference>
<dbReference type="GO" id="GO:0000340">
    <property type="term" value="F:RNA 7-methylguanosine cap binding"/>
    <property type="evidence" value="ECO:0007669"/>
    <property type="project" value="TreeGrafter"/>
</dbReference>
<keyword evidence="1" id="KW-0648">Protein biosynthesis</keyword>
<dbReference type="PANTHER" id="PTHR11960">
    <property type="entry name" value="EUKARYOTIC TRANSLATION INITIATION FACTOR 4E RELATED"/>
    <property type="match status" value="1"/>
</dbReference>
<dbReference type="Gene3D" id="3.30.760.10">
    <property type="entry name" value="RNA Cap, Translation Initiation Factor Eif4e"/>
    <property type="match status" value="1"/>
</dbReference>
<dbReference type="InterPro" id="IPR023398">
    <property type="entry name" value="TIF_eIF4e-like"/>
</dbReference>
<sequence length="490" mass="53057">MRAQYLVRTAGVSSPEASRTPRCDLTAPHCGAPFQRPFGSPYWSAMPSGPIRGKKSPTNVCNTHHTQTNLPRDTTPTLPYLASLSKRKNLLTYPPGQLHPRRSSRTPPSLHLSNGHRLLSSLCLSVSKPAPAAGPRQPPLPATPAAAAAIPTSSSGKLSLSTNGSPAPGGDANRNGSFAKRFGGDTSSHGGKSNPFNNVTTPGAGGMASPTTAGAANAFGLGSGAFASFGSAKTPKSPGNPFDLAMGKMGGAKAASQHDPAAKVPSIAPIPEKKALGSQPASTRTSSEQLRVHPLKYEWVTWCRPPQPKGQPYQEYAKSLTPMIHCNSVEEFWVGYPHLKRPSELSVGWEYHFFKRGIRPIWEDEENRSGGKWVLRLKKGIVDRYWEDTVFALLGEAFIDASEEVCGGVVSVRNGEDIISIWTRSTGGRVLRIRETWKSYLKCPPNTQFEFKSHDESIQHRAAIEESRREKQHDKRGNKQTTEEQKPAAS</sequence>
<dbReference type="PANTHER" id="PTHR11960:SF18">
    <property type="entry name" value="EUKARYOTIC TRANSLATION INITIATION FACTOR 4E HOMOLOGOUS PROTEIN, ISOFORM B"/>
    <property type="match status" value="1"/>
</dbReference>
<dbReference type="eggNOG" id="KOG1669">
    <property type="taxonomic scope" value="Eukaryota"/>
</dbReference>
<keyword evidence="1 3" id="KW-0396">Initiation factor</keyword>
<feature type="compositionally biased region" description="Polar residues" evidence="2">
    <location>
        <begin position="279"/>
        <end position="288"/>
    </location>
</feature>
<dbReference type="InterPro" id="IPR001040">
    <property type="entry name" value="TIF_eIF_4E"/>
</dbReference>
<evidence type="ECO:0000256" key="2">
    <source>
        <dbReference type="SAM" id="MobiDB-lite"/>
    </source>
</evidence>
<proteinExistence type="inferred from homology"/>
<reference evidence="3 4" key="1">
    <citation type="submission" date="2014-02" db="EMBL/GenBank/DDBJ databases">
        <title>The genome sequence of Colletotrichum fioriniae PJ7.</title>
        <authorList>
            <person name="Baroncelli R."/>
            <person name="Thon M.R."/>
        </authorList>
    </citation>
    <scope>NUCLEOTIDE SEQUENCE [LARGE SCALE GENOMIC DNA]</scope>
    <source>
        <strain evidence="3 4">PJ7</strain>
    </source>
</reference>
<dbReference type="STRING" id="1445577.A0A010QSI2"/>
<feature type="compositionally biased region" description="Low complexity" evidence="2">
    <location>
        <begin position="245"/>
        <end position="255"/>
    </location>
</feature>
<dbReference type="OrthoDB" id="590761at2759"/>
<accession>A0A010QSI2</accession>
<protein>
    <submittedName>
        <fullName evidence="3">Eukaryotic initiation factor 4E</fullName>
    </submittedName>
</protein>
<feature type="region of interest" description="Disordered" evidence="2">
    <location>
        <begin position="129"/>
        <end position="208"/>
    </location>
</feature>
<dbReference type="GO" id="GO:0016281">
    <property type="term" value="C:eukaryotic translation initiation factor 4F complex"/>
    <property type="evidence" value="ECO:0007669"/>
    <property type="project" value="TreeGrafter"/>
</dbReference>
<name>A0A010QSI2_9PEZI</name>
<evidence type="ECO:0000313" key="4">
    <source>
        <dbReference type="Proteomes" id="UP000020467"/>
    </source>
</evidence>
<feature type="compositionally biased region" description="Polar residues" evidence="2">
    <location>
        <begin position="152"/>
        <end position="165"/>
    </location>
</feature>
<dbReference type="HOGENOM" id="CLU_043552_0_0_1"/>
<feature type="region of interest" description="Disordered" evidence="2">
    <location>
        <begin position="452"/>
        <end position="490"/>
    </location>
</feature>
<evidence type="ECO:0000313" key="3">
    <source>
        <dbReference type="EMBL" id="EXF83117.1"/>
    </source>
</evidence>
<comment type="similarity">
    <text evidence="1">Belongs to the eukaryotic initiation factor 4E family.</text>
</comment>
<dbReference type="KEGG" id="cfj:CFIO01_07013"/>
<evidence type="ECO:0000256" key="1">
    <source>
        <dbReference type="RuleBase" id="RU004374"/>
    </source>
</evidence>
<comment type="caution">
    <text evidence="3">The sequence shown here is derived from an EMBL/GenBank/DDBJ whole genome shotgun (WGS) entry which is preliminary data.</text>
</comment>
<feature type="compositionally biased region" description="Polar residues" evidence="2">
    <location>
        <begin position="185"/>
        <end position="201"/>
    </location>
</feature>
<dbReference type="Pfam" id="PF01652">
    <property type="entry name" value="IF4E"/>
    <property type="match status" value="1"/>
</dbReference>
<gene>
    <name evidence="3" type="ORF">CFIO01_07013</name>
</gene>
<keyword evidence="1" id="KW-0694">RNA-binding</keyword>